<dbReference type="EMBL" id="JALLPJ020000292">
    <property type="protein sequence ID" value="KAL3796596.1"/>
    <property type="molecule type" value="Genomic_DNA"/>
</dbReference>
<keyword evidence="1" id="KW-0648">Protein biosynthesis</keyword>
<reference evidence="3 4" key="1">
    <citation type="submission" date="2024-10" db="EMBL/GenBank/DDBJ databases">
        <title>Updated reference genomes for cyclostephanoid diatoms.</title>
        <authorList>
            <person name="Roberts W.R."/>
            <person name="Alverson A.J."/>
        </authorList>
    </citation>
    <scope>NUCLEOTIDE SEQUENCE [LARGE SCALE GENOMIC DNA]</scope>
    <source>
        <strain evidence="3 4">AJA010-31</strain>
    </source>
</reference>
<dbReference type="GO" id="GO:0003723">
    <property type="term" value="F:RNA binding"/>
    <property type="evidence" value="ECO:0007669"/>
    <property type="project" value="UniProtKB-KW"/>
</dbReference>
<dbReference type="Gene3D" id="3.30.760.10">
    <property type="entry name" value="RNA Cap, Translation Initiation Factor Eif4e"/>
    <property type="match status" value="1"/>
</dbReference>
<keyword evidence="1" id="KW-0396">Initiation factor</keyword>
<dbReference type="GO" id="GO:0003743">
    <property type="term" value="F:translation initiation factor activity"/>
    <property type="evidence" value="ECO:0007669"/>
    <property type="project" value="UniProtKB-KW"/>
</dbReference>
<dbReference type="InterPro" id="IPR001040">
    <property type="entry name" value="TIF_eIF_4E"/>
</dbReference>
<dbReference type="PROSITE" id="PS00813">
    <property type="entry name" value="IF4E"/>
    <property type="match status" value="1"/>
</dbReference>
<evidence type="ECO:0000313" key="4">
    <source>
        <dbReference type="Proteomes" id="UP001530400"/>
    </source>
</evidence>
<feature type="region of interest" description="Disordered" evidence="2">
    <location>
        <begin position="1"/>
        <end position="23"/>
    </location>
</feature>
<accession>A0ABD3QAJ1</accession>
<comment type="caution">
    <text evidence="3">The sequence shown here is derived from an EMBL/GenBank/DDBJ whole genome shotgun (WGS) entry which is preliminary data.</text>
</comment>
<dbReference type="SUPFAM" id="SSF55418">
    <property type="entry name" value="eIF4e-like"/>
    <property type="match status" value="1"/>
</dbReference>
<dbReference type="AlphaFoldDB" id="A0ABD3QAJ1"/>
<dbReference type="InterPro" id="IPR023398">
    <property type="entry name" value="TIF_eIF4e-like"/>
</dbReference>
<name>A0ABD3QAJ1_9STRA</name>
<evidence type="ECO:0000256" key="1">
    <source>
        <dbReference type="RuleBase" id="RU004374"/>
    </source>
</evidence>
<dbReference type="Pfam" id="PF01652">
    <property type="entry name" value="IF4E"/>
    <property type="match status" value="1"/>
</dbReference>
<dbReference type="PANTHER" id="PTHR11960">
    <property type="entry name" value="EUKARYOTIC TRANSLATION INITIATION FACTOR 4E RELATED"/>
    <property type="match status" value="1"/>
</dbReference>
<dbReference type="PANTHER" id="PTHR11960:SF18">
    <property type="entry name" value="EUKARYOTIC TRANSLATION INITIATION FACTOR 4E HOMOLOGOUS PROTEIN, ISOFORM B"/>
    <property type="match status" value="1"/>
</dbReference>
<evidence type="ECO:0000256" key="2">
    <source>
        <dbReference type="SAM" id="MobiDB-lite"/>
    </source>
</evidence>
<comment type="similarity">
    <text evidence="1">Belongs to the eukaryotic initiation factor 4E family.</text>
</comment>
<protein>
    <submittedName>
        <fullName evidence="3">Uncharacterized protein</fullName>
    </submittedName>
</protein>
<dbReference type="InterPro" id="IPR019770">
    <property type="entry name" value="TIF_eIF_4E_CS"/>
</dbReference>
<keyword evidence="4" id="KW-1185">Reference proteome</keyword>
<organism evidence="3 4">
    <name type="scientific">Cyclotella atomus</name>
    <dbReference type="NCBI Taxonomy" id="382360"/>
    <lineage>
        <taxon>Eukaryota</taxon>
        <taxon>Sar</taxon>
        <taxon>Stramenopiles</taxon>
        <taxon>Ochrophyta</taxon>
        <taxon>Bacillariophyta</taxon>
        <taxon>Coscinodiscophyceae</taxon>
        <taxon>Thalassiosirophycidae</taxon>
        <taxon>Stephanodiscales</taxon>
        <taxon>Stephanodiscaceae</taxon>
        <taxon>Cyclotella</taxon>
    </lineage>
</organism>
<dbReference type="Proteomes" id="UP001530400">
    <property type="component" value="Unassembled WGS sequence"/>
</dbReference>
<keyword evidence="1" id="KW-0694">RNA-binding</keyword>
<proteinExistence type="inferred from homology"/>
<gene>
    <name evidence="3" type="ORF">ACHAWO_010300</name>
</gene>
<sequence>MRRSKSGKTQHPIKEGDNPDEPDILLDGSKAEAFTDAVKKIGTVRNVEEFWTMYDFIIRPDELPVTTDYHFFREGIAPTWEDPHNANGGKWTFRLPKKGILASRLWEEIVLALVGGQFSGLPDGEVCGAVISIRERTNVLAIWTKSGKNQQMINKVGQALRRILSLPTNAFSMMYYQTHPRPTD</sequence>
<evidence type="ECO:0000313" key="3">
    <source>
        <dbReference type="EMBL" id="KAL3796596.1"/>
    </source>
</evidence>